<feature type="compositionally biased region" description="Acidic residues" evidence="1">
    <location>
        <begin position="261"/>
        <end position="286"/>
    </location>
</feature>
<evidence type="ECO:0000256" key="1">
    <source>
        <dbReference type="SAM" id="MobiDB-lite"/>
    </source>
</evidence>
<feature type="compositionally biased region" description="Basic and acidic residues" evidence="1">
    <location>
        <begin position="166"/>
        <end position="175"/>
    </location>
</feature>
<feature type="compositionally biased region" description="Basic and acidic residues" evidence="1">
    <location>
        <begin position="61"/>
        <end position="83"/>
    </location>
</feature>
<name>A0ABD3N440_9STRA</name>
<feature type="compositionally biased region" description="Acidic residues" evidence="1">
    <location>
        <begin position="176"/>
        <end position="196"/>
    </location>
</feature>
<feature type="compositionally biased region" description="Basic and acidic residues" evidence="1">
    <location>
        <begin position="89"/>
        <end position="100"/>
    </location>
</feature>
<organism evidence="2 3">
    <name type="scientific">Cyclotella atomus</name>
    <dbReference type="NCBI Taxonomy" id="382360"/>
    <lineage>
        <taxon>Eukaryota</taxon>
        <taxon>Sar</taxon>
        <taxon>Stramenopiles</taxon>
        <taxon>Ochrophyta</taxon>
        <taxon>Bacillariophyta</taxon>
        <taxon>Coscinodiscophyceae</taxon>
        <taxon>Thalassiosirophycidae</taxon>
        <taxon>Stephanodiscales</taxon>
        <taxon>Stephanodiscaceae</taxon>
        <taxon>Cyclotella</taxon>
    </lineage>
</organism>
<dbReference type="EMBL" id="JALLPJ020001333">
    <property type="protein sequence ID" value="KAL3769327.1"/>
    <property type="molecule type" value="Genomic_DNA"/>
</dbReference>
<evidence type="ECO:0000313" key="2">
    <source>
        <dbReference type="EMBL" id="KAL3769327.1"/>
    </source>
</evidence>
<protein>
    <submittedName>
        <fullName evidence="2">Uncharacterized protein</fullName>
    </submittedName>
</protein>
<accession>A0ABD3N440</accession>
<dbReference type="AlphaFoldDB" id="A0ABD3N440"/>
<feature type="region of interest" description="Disordered" evidence="1">
    <location>
        <begin position="151"/>
        <end position="319"/>
    </location>
</feature>
<feature type="compositionally biased region" description="Polar residues" evidence="1">
    <location>
        <begin position="8"/>
        <end position="17"/>
    </location>
</feature>
<feature type="region of interest" description="Disordered" evidence="1">
    <location>
        <begin position="1"/>
        <end position="100"/>
    </location>
</feature>
<sequence>MANKDLSFLTNSTSSRLEATALEKQKREAELQEMRRLRAEALASSSNPDWDNGSAPITDIEGWRNEQKNKAEEERRKKMEAAEGLHGYRGKEVGGSKNVKDRDNKIFSKWEGKGRVVGGEEAEEGVEVEIQEGEVISAEVTGESCVDVKGAVGKFEQGSGSSGSVDNHDAEKTDEQPFDEPEPAVEEETTEPTEALEVEKQETAVEANSTEEKEAVDGLIDMLHTTGTAVSYVDKEEEEEESAPTKETVEEVTEVAPEPPVEVEPEPVPDTEEEAPQPEPVPEIEEQAPQPEPQIEELTPEPEPEEPPAPVPPPTYTRTDVKFSFGLIVRSNHPTENFDENLRENETLRKCMASTSKILKKEMPSPPEIKEGEVGVDYASFPKAYYDPSLEPTVLSIEEDKKDSAEMMERGNKRTLVKASFPVFLQDVEGENSGKALLKETKSTVFKALRAAVSGGQFLR</sequence>
<keyword evidence="3" id="KW-1185">Reference proteome</keyword>
<dbReference type="Proteomes" id="UP001530400">
    <property type="component" value="Unassembled WGS sequence"/>
</dbReference>
<comment type="caution">
    <text evidence="2">The sequence shown here is derived from an EMBL/GenBank/DDBJ whole genome shotgun (WGS) entry which is preliminary data.</text>
</comment>
<feature type="compositionally biased region" description="Basic and acidic residues" evidence="1">
    <location>
        <begin position="21"/>
        <end position="39"/>
    </location>
</feature>
<feature type="compositionally biased region" description="Acidic residues" evidence="1">
    <location>
        <begin position="294"/>
        <end position="306"/>
    </location>
</feature>
<evidence type="ECO:0000313" key="3">
    <source>
        <dbReference type="Proteomes" id="UP001530400"/>
    </source>
</evidence>
<gene>
    <name evidence="2" type="ORF">ACHAWO_007526</name>
</gene>
<reference evidence="2 3" key="1">
    <citation type="submission" date="2024-10" db="EMBL/GenBank/DDBJ databases">
        <title>Updated reference genomes for cyclostephanoid diatoms.</title>
        <authorList>
            <person name="Roberts W.R."/>
            <person name="Alverson A.J."/>
        </authorList>
    </citation>
    <scope>NUCLEOTIDE SEQUENCE [LARGE SCALE GENOMIC DNA]</scope>
    <source>
        <strain evidence="2 3">AJA010-31</strain>
    </source>
</reference>
<proteinExistence type="predicted"/>